<dbReference type="Pfam" id="PF00025">
    <property type="entry name" value="Arf"/>
    <property type="match status" value="1"/>
</dbReference>
<gene>
    <name evidence="4" type="primary">Contig9307.g9945</name>
    <name evidence="4" type="ORF">STYLEM_8597</name>
</gene>
<organism evidence="4 5">
    <name type="scientific">Stylonychia lemnae</name>
    <name type="common">Ciliate</name>
    <dbReference type="NCBI Taxonomy" id="5949"/>
    <lineage>
        <taxon>Eukaryota</taxon>
        <taxon>Sar</taxon>
        <taxon>Alveolata</taxon>
        <taxon>Ciliophora</taxon>
        <taxon>Intramacronucleata</taxon>
        <taxon>Spirotrichea</taxon>
        <taxon>Stichotrichia</taxon>
        <taxon>Sporadotrichida</taxon>
        <taxon>Oxytrichidae</taxon>
        <taxon>Stylonychinae</taxon>
        <taxon>Stylonychia</taxon>
    </lineage>
</organism>
<feature type="binding site" evidence="3">
    <location>
        <position position="3"/>
    </location>
    <ligand>
        <name>GTP</name>
        <dbReference type="ChEBI" id="CHEBI:37565"/>
    </ligand>
</feature>
<dbReference type="InterPro" id="IPR027417">
    <property type="entry name" value="P-loop_NTPase"/>
</dbReference>
<dbReference type="GO" id="GO:0003924">
    <property type="term" value="F:GTPase activity"/>
    <property type="evidence" value="ECO:0007669"/>
    <property type="project" value="InterPro"/>
</dbReference>
<dbReference type="AlphaFoldDB" id="A0A078ADJ3"/>
<keyword evidence="2 3" id="KW-0342">GTP-binding</keyword>
<dbReference type="SMART" id="SM00177">
    <property type="entry name" value="ARF"/>
    <property type="match status" value="1"/>
</dbReference>
<dbReference type="OrthoDB" id="2011769at2759"/>
<dbReference type="OMA" id="AWHIQAS"/>
<evidence type="ECO:0000313" key="5">
    <source>
        <dbReference type="Proteomes" id="UP000039865"/>
    </source>
</evidence>
<dbReference type="InterPro" id="IPR006689">
    <property type="entry name" value="Small_GTPase_ARF/SAR"/>
</dbReference>
<sequence length="130" mass="15245">MSGQSKYRTLWEQYYDESEAIIFVVDSADRLRIQVAKNELDMLLDHPCIFQTFLINYYKIAIRKREVPILFFANKMDLAMAMNEQEVAKEMQLEQITDRAWHIQASNAIEGNGIADGINWLSEIIKRNKK</sequence>
<evidence type="ECO:0000256" key="1">
    <source>
        <dbReference type="ARBA" id="ARBA00022741"/>
    </source>
</evidence>
<evidence type="ECO:0000256" key="3">
    <source>
        <dbReference type="PIRSR" id="PIRSR606689-1"/>
    </source>
</evidence>
<evidence type="ECO:0000256" key="2">
    <source>
        <dbReference type="ARBA" id="ARBA00023134"/>
    </source>
</evidence>
<keyword evidence="5" id="KW-1185">Reference proteome</keyword>
<dbReference type="GO" id="GO:0005525">
    <property type="term" value="F:GTP binding"/>
    <property type="evidence" value="ECO:0007669"/>
    <property type="project" value="UniProtKB-KW"/>
</dbReference>
<dbReference type="InParanoid" id="A0A078ADJ3"/>
<reference evidence="4 5" key="1">
    <citation type="submission" date="2014-06" db="EMBL/GenBank/DDBJ databases">
        <authorList>
            <person name="Swart Estienne"/>
        </authorList>
    </citation>
    <scope>NUCLEOTIDE SEQUENCE [LARGE SCALE GENOMIC DNA]</scope>
    <source>
        <strain evidence="4 5">130c</strain>
    </source>
</reference>
<dbReference type="Gene3D" id="3.40.50.300">
    <property type="entry name" value="P-loop containing nucleotide triphosphate hydrolases"/>
    <property type="match status" value="1"/>
</dbReference>
<name>A0A078ADJ3_STYLE</name>
<dbReference type="PANTHER" id="PTHR11711">
    <property type="entry name" value="ADP RIBOSYLATION FACTOR-RELATED"/>
    <property type="match status" value="1"/>
</dbReference>
<dbReference type="SUPFAM" id="SSF52540">
    <property type="entry name" value="P-loop containing nucleoside triphosphate hydrolases"/>
    <property type="match status" value="1"/>
</dbReference>
<protein>
    <submittedName>
        <fullName evidence="4">Adp-ribosylation factor-like protein 6</fullName>
    </submittedName>
</protein>
<dbReference type="Proteomes" id="UP000039865">
    <property type="component" value="Unassembled WGS sequence"/>
</dbReference>
<accession>A0A078ADJ3</accession>
<keyword evidence="1 3" id="KW-0547">Nucleotide-binding</keyword>
<dbReference type="PROSITE" id="PS51417">
    <property type="entry name" value="ARF"/>
    <property type="match status" value="1"/>
</dbReference>
<feature type="binding site" evidence="3">
    <location>
        <begin position="74"/>
        <end position="77"/>
    </location>
    <ligand>
        <name>GTP</name>
        <dbReference type="ChEBI" id="CHEBI:37565"/>
    </ligand>
</feature>
<dbReference type="InterPro" id="IPR024156">
    <property type="entry name" value="Small_GTPase_ARF"/>
</dbReference>
<dbReference type="EMBL" id="CCKQ01008164">
    <property type="protein sequence ID" value="CDW79607.1"/>
    <property type="molecule type" value="Genomic_DNA"/>
</dbReference>
<dbReference type="PRINTS" id="PR00328">
    <property type="entry name" value="SAR1GTPBP"/>
</dbReference>
<proteinExistence type="predicted"/>
<evidence type="ECO:0000313" key="4">
    <source>
        <dbReference type="EMBL" id="CDW79607.1"/>
    </source>
</evidence>